<comment type="similarity">
    <text evidence="1">Belongs to the aldo/keto reductase family.</text>
</comment>
<dbReference type="PROSITE" id="PS00062">
    <property type="entry name" value="ALDOKETO_REDUCTASE_2"/>
    <property type="match status" value="1"/>
</dbReference>
<gene>
    <name evidence="9" type="ORF">GR183_04365</name>
</gene>
<dbReference type="PRINTS" id="PR00069">
    <property type="entry name" value="ALDKETRDTASE"/>
</dbReference>
<accession>A0A7X3S6R3</accession>
<keyword evidence="2" id="KW-0521">NADP</keyword>
<evidence type="ECO:0000256" key="4">
    <source>
        <dbReference type="ARBA" id="ARBA00049445"/>
    </source>
</evidence>
<dbReference type="Pfam" id="PF00248">
    <property type="entry name" value="Aldo_ket_red"/>
    <property type="match status" value="1"/>
</dbReference>
<dbReference type="SUPFAM" id="SSF51430">
    <property type="entry name" value="NAD(P)-linked oxidoreductase"/>
    <property type="match status" value="1"/>
</dbReference>
<protein>
    <submittedName>
        <fullName evidence="9">Aldo/keto reductase</fullName>
    </submittedName>
</protein>
<organism evidence="9 10">
    <name type="scientific">Stappia sediminis</name>
    <dbReference type="NCBI Taxonomy" id="2692190"/>
    <lineage>
        <taxon>Bacteria</taxon>
        <taxon>Pseudomonadati</taxon>
        <taxon>Pseudomonadota</taxon>
        <taxon>Alphaproteobacteria</taxon>
        <taxon>Hyphomicrobiales</taxon>
        <taxon>Stappiaceae</taxon>
        <taxon>Stappia</taxon>
    </lineage>
</organism>
<feature type="active site" description="Proton donor" evidence="5">
    <location>
        <position position="57"/>
    </location>
</feature>
<evidence type="ECO:0000256" key="6">
    <source>
        <dbReference type="PIRSR" id="PIRSR000097-2"/>
    </source>
</evidence>
<proteinExistence type="inferred from homology"/>
<comment type="caution">
    <text evidence="9">The sequence shown here is derived from an EMBL/GenBank/DDBJ whole genome shotgun (WGS) entry which is preliminary data.</text>
</comment>
<dbReference type="AlphaFoldDB" id="A0A7X3S6R3"/>
<dbReference type="CDD" id="cd19140">
    <property type="entry name" value="AKR_AKR3F3"/>
    <property type="match status" value="1"/>
</dbReference>
<dbReference type="GO" id="GO:1990002">
    <property type="term" value="F:methylglyoxal reductase (NADPH) (acetol producing) activity"/>
    <property type="evidence" value="ECO:0007669"/>
    <property type="project" value="TreeGrafter"/>
</dbReference>
<dbReference type="InterPro" id="IPR036812">
    <property type="entry name" value="NAD(P)_OxRdtase_dom_sf"/>
</dbReference>
<dbReference type="PIRSF" id="PIRSF000097">
    <property type="entry name" value="AKR"/>
    <property type="match status" value="1"/>
</dbReference>
<dbReference type="PANTHER" id="PTHR43827">
    <property type="entry name" value="2,5-DIKETO-D-GLUCONIC ACID REDUCTASE"/>
    <property type="match status" value="1"/>
</dbReference>
<evidence type="ECO:0000313" key="10">
    <source>
        <dbReference type="Proteomes" id="UP000433101"/>
    </source>
</evidence>
<dbReference type="InterPro" id="IPR018170">
    <property type="entry name" value="Aldo/ket_reductase_CS"/>
</dbReference>
<dbReference type="GO" id="GO:0051596">
    <property type="term" value="P:methylglyoxal catabolic process"/>
    <property type="evidence" value="ECO:0007669"/>
    <property type="project" value="TreeGrafter"/>
</dbReference>
<feature type="binding site" evidence="6">
    <location>
        <position position="115"/>
    </location>
    <ligand>
        <name>substrate</name>
    </ligand>
</feature>
<dbReference type="PANTHER" id="PTHR43827:SF3">
    <property type="entry name" value="NADP-DEPENDENT OXIDOREDUCTASE DOMAIN-CONTAINING PROTEIN"/>
    <property type="match status" value="1"/>
</dbReference>
<dbReference type="FunFam" id="3.20.20.100:FF:000002">
    <property type="entry name" value="2,5-diketo-D-gluconic acid reductase A"/>
    <property type="match status" value="1"/>
</dbReference>
<name>A0A7X3S6R3_9HYPH</name>
<comment type="catalytic activity">
    <reaction evidence="4">
        <text>hydroxyacetone + NADP(+) = methylglyoxal + NADPH + H(+)</text>
        <dbReference type="Rhea" id="RHEA:27986"/>
        <dbReference type="ChEBI" id="CHEBI:15378"/>
        <dbReference type="ChEBI" id="CHEBI:17158"/>
        <dbReference type="ChEBI" id="CHEBI:27957"/>
        <dbReference type="ChEBI" id="CHEBI:57783"/>
        <dbReference type="ChEBI" id="CHEBI:58349"/>
    </reaction>
</comment>
<evidence type="ECO:0000256" key="2">
    <source>
        <dbReference type="ARBA" id="ARBA00022857"/>
    </source>
</evidence>
<evidence type="ECO:0000256" key="7">
    <source>
        <dbReference type="PIRSR" id="PIRSR000097-3"/>
    </source>
</evidence>
<evidence type="ECO:0000313" key="9">
    <source>
        <dbReference type="EMBL" id="MXN64126.1"/>
    </source>
</evidence>
<dbReference type="Gene3D" id="3.20.20.100">
    <property type="entry name" value="NADP-dependent oxidoreductase domain"/>
    <property type="match status" value="1"/>
</dbReference>
<feature type="domain" description="NADP-dependent oxidoreductase" evidence="8">
    <location>
        <begin position="23"/>
        <end position="263"/>
    </location>
</feature>
<keyword evidence="10" id="KW-1185">Reference proteome</keyword>
<feature type="site" description="Lowers pKa of active site Tyr" evidence="7">
    <location>
        <position position="82"/>
    </location>
</feature>
<sequence length="285" mass="31727">MIEPAGEVIFVESVTIKDTVIPKLGLGTWRLADKECRDMVLAALEDGWRHIDTAAMYANEAEVGKGIRSSGVPRDDVFLTTKVWYDKIAPEDMIRSCEDSLDRLGLDYADLILIHWPNPRIPLKESIEGLLELKARGWVKAIGVSNFTSGMMREAQGYAGGALVANQVEYHPLLSQKRVLEAAEELDMAITAYAPIARGRVSDVPVIRDIAKKHGKTEAQVALRWLIQQERVIAVPKTARRERLRENAGALTFELMPDEMDALFALGSASGRTVNMDWAPKWDSE</sequence>
<evidence type="ECO:0000256" key="1">
    <source>
        <dbReference type="ARBA" id="ARBA00007905"/>
    </source>
</evidence>
<dbReference type="InterPro" id="IPR023210">
    <property type="entry name" value="NADP_OxRdtase_dom"/>
</dbReference>
<evidence type="ECO:0000259" key="8">
    <source>
        <dbReference type="Pfam" id="PF00248"/>
    </source>
</evidence>
<dbReference type="EMBL" id="WUMV01000002">
    <property type="protein sequence ID" value="MXN64126.1"/>
    <property type="molecule type" value="Genomic_DNA"/>
</dbReference>
<reference evidence="9 10" key="1">
    <citation type="submission" date="2019-12" db="EMBL/GenBank/DDBJ databases">
        <authorList>
            <person name="Li M."/>
        </authorList>
    </citation>
    <scope>NUCLEOTIDE SEQUENCE [LARGE SCALE GENOMIC DNA]</scope>
    <source>
        <strain evidence="9 10">GBMRC 2046</strain>
    </source>
</reference>
<evidence type="ECO:0000256" key="5">
    <source>
        <dbReference type="PIRSR" id="PIRSR000097-1"/>
    </source>
</evidence>
<keyword evidence="3" id="KW-0560">Oxidoreductase</keyword>
<evidence type="ECO:0000256" key="3">
    <source>
        <dbReference type="ARBA" id="ARBA00023002"/>
    </source>
</evidence>
<dbReference type="InterPro" id="IPR020471">
    <property type="entry name" value="AKR"/>
</dbReference>
<dbReference type="Proteomes" id="UP000433101">
    <property type="component" value="Unassembled WGS sequence"/>
</dbReference>